<reference evidence="2" key="2">
    <citation type="journal article" date="2006" name="PLoS Pathog.">
        <title>New perspectives on host-parasite interplay by comparative transcriptomic and proteomic analyses of Schistosoma japonicum.</title>
        <authorList>
            <person name="Liu F."/>
            <person name="Lu J."/>
            <person name="Hu W."/>
            <person name="Wang S.Y."/>
            <person name="Cui S.J."/>
            <person name="Chi M."/>
            <person name="Yan Q."/>
            <person name="Wang X.R."/>
            <person name="Song H.D."/>
            <person name="Xu X.N."/>
            <person name="Wang J.J."/>
            <person name="Zhang X.L."/>
            <person name="Zhang X."/>
            <person name="Wang Z.Q."/>
            <person name="Xue C.L."/>
            <person name="Brindley P.J."/>
            <person name="McManus D.P."/>
            <person name="Yang P.Y."/>
            <person name="Feng Z."/>
            <person name="Chen Z."/>
            <person name="Han Z.G."/>
        </authorList>
    </citation>
    <scope>NUCLEOTIDE SEQUENCE</scope>
</reference>
<feature type="signal peptide" evidence="1">
    <location>
        <begin position="1"/>
        <end position="23"/>
    </location>
</feature>
<sequence>MLVYLFSLPYTFLRLSFVSSTDACMKHFCKELWLSSVCSMLNKCVIRSIFCSFFCSMCKHQIIFKCNFQQTFCFNRLKLS</sequence>
<evidence type="ECO:0000256" key="1">
    <source>
        <dbReference type="SAM" id="SignalP"/>
    </source>
</evidence>
<keyword evidence="1" id="KW-0732">Signal</keyword>
<dbReference type="EMBL" id="AY915898">
    <property type="protein sequence ID" value="AAX31119.1"/>
    <property type="molecule type" value="mRNA"/>
</dbReference>
<reference evidence="2" key="1">
    <citation type="submission" date="2005-01" db="EMBL/GenBank/DDBJ databases">
        <authorList>
            <person name="Han Z."/>
        </authorList>
    </citation>
    <scope>NUCLEOTIDE SEQUENCE</scope>
</reference>
<dbReference type="AlphaFoldDB" id="Q5BQR7"/>
<organism evidence="2">
    <name type="scientific">Schistosoma japonicum</name>
    <name type="common">Blood fluke</name>
    <dbReference type="NCBI Taxonomy" id="6182"/>
    <lineage>
        <taxon>Eukaryota</taxon>
        <taxon>Metazoa</taxon>
        <taxon>Spiralia</taxon>
        <taxon>Lophotrochozoa</taxon>
        <taxon>Platyhelminthes</taxon>
        <taxon>Trematoda</taxon>
        <taxon>Digenea</taxon>
        <taxon>Strigeidida</taxon>
        <taxon>Schistosomatoidea</taxon>
        <taxon>Schistosomatidae</taxon>
        <taxon>Schistosoma</taxon>
    </lineage>
</organism>
<name>Q5BQR7_SCHJA</name>
<feature type="chain" id="PRO_5004253732" evidence="1">
    <location>
        <begin position="24"/>
        <end position="80"/>
    </location>
</feature>
<accession>Q5BQR7</accession>
<proteinExistence type="evidence at transcript level"/>
<protein>
    <submittedName>
        <fullName evidence="2">SJCHGC09834 protein</fullName>
    </submittedName>
</protein>
<evidence type="ECO:0000313" key="2">
    <source>
        <dbReference type="EMBL" id="AAX31119.1"/>
    </source>
</evidence>